<dbReference type="InterPro" id="IPR002347">
    <property type="entry name" value="SDR_fam"/>
</dbReference>
<dbReference type="SUPFAM" id="SSF51735">
    <property type="entry name" value="NAD(P)-binding Rossmann-fold domains"/>
    <property type="match status" value="1"/>
</dbReference>
<dbReference type="Pfam" id="PF00106">
    <property type="entry name" value="adh_short"/>
    <property type="match status" value="1"/>
</dbReference>
<sequence>MTGQKILSGCTVLVTGATGGLGSAVAKGCAREGATVVLLSRTIPKLERVYDEIVAAGGPQPAIYPLDLAGASEKDYYDLATTLERELGALHGLVHCAAELGHLVPLSNLDGELWQRLLHVNLSAPFLMTRELLPLLIKSAPATVVFVGDSAVGAGKAYWGAYGVAKIALHGYTRILADEMESFGLKVHLFTPGPMRTPIRRMAYPSENPDTLTPPETPADSLLDLMSPSSTTAR</sequence>
<evidence type="ECO:0000256" key="2">
    <source>
        <dbReference type="ARBA" id="ARBA00023002"/>
    </source>
</evidence>
<dbReference type="PANTHER" id="PTHR44196">
    <property type="entry name" value="DEHYDROGENASE/REDUCTASE SDR FAMILY MEMBER 7B"/>
    <property type="match status" value="1"/>
</dbReference>
<dbReference type="Proteomes" id="UP001497493">
    <property type="component" value="Chromosome"/>
</dbReference>
<dbReference type="InterPro" id="IPR036291">
    <property type="entry name" value="NAD(P)-bd_dom_sf"/>
</dbReference>
<gene>
    <name evidence="4" type="ORF">MECH1_V1_0576</name>
</gene>
<proteinExistence type="inferred from homology"/>
<protein>
    <submittedName>
        <fullName evidence="4">NAD(P)-dependent dehydrogenase, short-chain alcohol dehydrogenase family</fullName>
    </submittedName>
</protein>
<dbReference type="PRINTS" id="PR00081">
    <property type="entry name" value="GDHRDH"/>
</dbReference>
<evidence type="ECO:0000313" key="5">
    <source>
        <dbReference type="Proteomes" id="UP001497493"/>
    </source>
</evidence>
<comment type="similarity">
    <text evidence="1">Belongs to the short-chain dehydrogenases/reductases (SDR) family.</text>
</comment>
<dbReference type="Gene3D" id="3.40.50.720">
    <property type="entry name" value="NAD(P)-binding Rossmann-like Domain"/>
    <property type="match status" value="1"/>
</dbReference>
<name>A0ABM9NFH1_9GAMM</name>
<dbReference type="InterPro" id="IPR020904">
    <property type="entry name" value="Sc_DH/Rdtase_CS"/>
</dbReference>
<organism evidence="4 5">
    <name type="scientific">Candidatus Methylocalor cossyra</name>
    <dbReference type="NCBI Taxonomy" id="3108543"/>
    <lineage>
        <taxon>Bacteria</taxon>
        <taxon>Pseudomonadati</taxon>
        <taxon>Pseudomonadota</taxon>
        <taxon>Gammaproteobacteria</taxon>
        <taxon>Methylococcales</taxon>
        <taxon>Methylococcaceae</taxon>
        <taxon>Candidatus Methylocalor</taxon>
    </lineage>
</organism>
<dbReference type="RefSeq" id="WP_348758916.1">
    <property type="nucleotide sequence ID" value="NZ_OZ026884.1"/>
</dbReference>
<dbReference type="PANTHER" id="PTHR44196:SF4">
    <property type="entry name" value="SHORT CHAIN DEHYDROGENASE"/>
    <property type="match status" value="1"/>
</dbReference>
<dbReference type="PROSITE" id="PS00061">
    <property type="entry name" value="ADH_SHORT"/>
    <property type="match status" value="1"/>
</dbReference>
<evidence type="ECO:0000256" key="3">
    <source>
        <dbReference type="SAM" id="MobiDB-lite"/>
    </source>
</evidence>
<keyword evidence="2" id="KW-0560">Oxidoreductase</keyword>
<feature type="region of interest" description="Disordered" evidence="3">
    <location>
        <begin position="204"/>
        <end position="234"/>
    </location>
</feature>
<dbReference type="EMBL" id="OZ026884">
    <property type="protein sequence ID" value="CAL1239352.1"/>
    <property type="molecule type" value="Genomic_DNA"/>
</dbReference>
<evidence type="ECO:0000256" key="1">
    <source>
        <dbReference type="ARBA" id="ARBA00006484"/>
    </source>
</evidence>
<accession>A0ABM9NFH1</accession>
<evidence type="ECO:0000313" key="4">
    <source>
        <dbReference type="EMBL" id="CAL1239352.1"/>
    </source>
</evidence>
<reference evidence="4 5" key="1">
    <citation type="submission" date="2024-04" db="EMBL/GenBank/DDBJ databases">
        <authorList>
            <person name="Cremers G."/>
        </authorList>
    </citation>
    <scope>NUCLEOTIDE SEQUENCE [LARGE SCALE GENOMIC DNA]</scope>
    <source>
        <strain evidence="4">MeCH1-AG</strain>
    </source>
</reference>
<keyword evidence="5" id="KW-1185">Reference proteome</keyword>